<dbReference type="CDD" id="cd06133">
    <property type="entry name" value="ERI-1_3'hExo_like"/>
    <property type="match status" value="1"/>
</dbReference>
<comment type="caution">
    <text evidence="5">The sequence shown here is derived from an EMBL/GenBank/DDBJ whole genome shotgun (WGS) entry which is preliminary data.</text>
</comment>
<dbReference type="RefSeq" id="WP_344238186.1">
    <property type="nucleotide sequence ID" value="NZ_BAAAHH010000004.1"/>
</dbReference>
<reference evidence="6" key="1">
    <citation type="journal article" date="2019" name="Int. J. Syst. Evol. Microbiol.">
        <title>The Global Catalogue of Microorganisms (GCM) 10K type strain sequencing project: providing services to taxonomists for standard genome sequencing and annotation.</title>
        <authorList>
            <consortium name="The Broad Institute Genomics Platform"/>
            <consortium name="The Broad Institute Genome Sequencing Center for Infectious Disease"/>
            <person name="Wu L."/>
            <person name="Ma J."/>
        </authorList>
    </citation>
    <scope>NUCLEOTIDE SEQUENCE [LARGE SCALE GENOMIC DNA]</scope>
    <source>
        <strain evidence="6">JCM 10696</strain>
    </source>
</reference>
<dbReference type="GO" id="GO:0004527">
    <property type="term" value="F:exonuclease activity"/>
    <property type="evidence" value="ECO:0007669"/>
    <property type="project" value="UniProtKB-KW"/>
</dbReference>
<evidence type="ECO:0000259" key="4">
    <source>
        <dbReference type="SMART" id="SM00479"/>
    </source>
</evidence>
<evidence type="ECO:0000256" key="1">
    <source>
        <dbReference type="ARBA" id="ARBA00022722"/>
    </source>
</evidence>
<dbReference type="EMBL" id="BAAAHH010000004">
    <property type="protein sequence ID" value="GAA0943257.1"/>
    <property type="molecule type" value="Genomic_DNA"/>
</dbReference>
<evidence type="ECO:0000313" key="6">
    <source>
        <dbReference type="Proteomes" id="UP001500665"/>
    </source>
</evidence>
<dbReference type="InterPro" id="IPR013520">
    <property type="entry name" value="Ribonucl_H"/>
</dbReference>
<dbReference type="Proteomes" id="UP001500665">
    <property type="component" value="Unassembled WGS sequence"/>
</dbReference>
<name>A0ABP4B1W0_9ACTN</name>
<dbReference type="Gene3D" id="3.30.420.10">
    <property type="entry name" value="Ribonuclease H-like superfamily/Ribonuclease H"/>
    <property type="match status" value="1"/>
</dbReference>
<dbReference type="InterPro" id="IPR047201">
    <property type="entry name" value="ERI-1_3'hExo-like"/>
</dbReference>
<sequence>MDRALLNVVDVEATCWPDRIAPPDEVAEIIEIGVCVVDLASGTRVARDRLLVRPSRSRVSPFCTALTGLTEDEVAGAPTFEQACDRLRQVHGSDSTPWASWGTFDLELFTAQCARDGVAYPFSDDHTDAKAVFAAAYGLAHRPSRTEALHLAGLPGEGTEHRGADDAWNGAALVLHLTALGRWPD</sequence>
<keyword evidence="2" id="KW-0378">Hydrolase</keyword>
<dbReference type="PANTHER" id="PTHR23044:SF61">
    <property type="entry name" value="3'-5' EXORIBONUCLEASE 1-RELATED"/>
    <property type="match status" value="1"/>
</dbReference>
<feature type="domain" description="Exonuclease" evidence="4">
    <location>
        <begin position="5"/>
        <end position="183"/>
    </location>
</feature>
<keyword evidence="6" id="KW-1185">Reference proteome</keyword>
<accession>A0ABP4B1W0</accession>
<dbReference type="SMART" id="SM00479">
    <property type="entry name" value="EXOIII"/>
    <property type="match status" value="1"/>
</dbReference>
<protein>
    <submittedName>
        <fullName evidence="5">3'-5' exonuclease</fullName>
    </submittedName>
</protein>
<dbReference type="InterPro" id="IPR036397">
    <property type="entry name" value="RNaseH_sf"/>
</dbReference>
<dbReference type="InterPro" id="IPR051274">
    <property type="entry name" value="3-5_Exoribonuclease"/>
</dbReference>
<dbReference type="PANTHER" id="PTHR23044">
    <property type="entry name" value="3'-5' EXONUCLEASE ERI1-RELATED"/>
    <property type="match status" value="1"/>
</dbReference>
<evidence type="ECO:0000256" key="3">
    <source>
        <dbReference type="ARBA" id="ARBA00022839"/>
    </source>
</evidence>
<proteinExistence type="predicted"/>
<evidence type="ECO:0000256" key="2">
    <source>
        <dbReference type="ARBA" id="ARBA00022801"/>
    </source>
</evidence>
<organism evidence="5 6">
    <name type="scientific">Actinocorallia libanotica</name>
    <dbReference type="NCBI Taxonomy" id="46162"/>
    <lineage>
        <taxon>Bacteria</taxon>
        <taxon>Bacillati</taxon>
        <taxon>Actinomycetota</taxon>
        <taxon>Actinomycetes</taxon>
        <taxon>Streptosporangiales</taxon>
        <taxon>Thermomonosporaceae</taxon>
        <taxon>Actinocorallia</taxon>
    </lineage>
</organism>
<dbReference type="SUPFAM" id="SSF53098">
    <property type="entry name" value="Ribonuclease H-like"/>
    <property type="match status" value="1"/>
</dbReference>
<evidence type="ECO:0000313" key="5">
    <source>
        <dbReference type="EMBL" id="GAA0943257.1"/>
    </source>
</evidence>
<gene>
    <name evidence="5" type="ORF">GCM10009550_15130</name>
</gene>
<dbReference type="InterPro" id="IPR012337">
    <property type="entry name" value="RNaseH-like_sf"/>
</dbReference>
<keyword evidence="3 5" id="KW-0269">Exonuclease</keyword>
<keyword evidence="1" id="KW-0540">Nuclease</keyword>
<dbReference type="Pfam" id="PF00929">
    <property type="entry name" value="RNase_T"/>
    <property type="match status" value="1"/>
</dbReference>